<organism evidence="1 2">
    <name type="scientific">Trichinella pseudospiralis</name>
    <name type="common">Parasitic roundworm</name>
    <dbReference type="NCBI Taxonomy" id="6337"/>
    <lineage>
        <taxon>Eukaryota</taxon>
        <taxon>Metazoa</taxon>
        <taxon>Ecdysozoa</taxon>
        <taxon>Nematoda</taxon>
        <taxon>Enoplea</taxon>
        <taxon>Dorylaimia</taxon>
        <taxon>Trichinellida</taxon>
        <taxon>Trichinellidae</taxon>
        <taxon>Trichinella</taxon>
    </lineage>
</organism>
<proteinExistence type="predicted"/>
<reference evidence="1 2" key="1">
    <citation type="submission" date="2015-01" db="EMBL/GenBank/DDBJ databases">
        <title>Evolution of Trichinella species and genotypes.</title>
        <authorList>
            <person name="Korhonen P.K."/>
            <person name="Edoardo P."/>
            <person name="Giuseppe L.R."/>
            <person name="Gasser R.B."/>
        </authorList>
    </citation>
    <scope>NUCLEOTIDE SEQUENCE [LARGE SCALE GENOMIC DNA]</scope>
    <source>
        <strain evidence="1">ISS470</strain>
    </source>
</reference>
<evidence type="ECO:0000313" key="2">
    <source>
        <dbReference type="Proteomes" id="UP000054995"/>
    </source>
</evidence>
<gene>
    <name evidence="1" type="ORF">T4D_6176</name>
</gene>
<name>A0A0V1FJA6_TRIPS</name>
<protein>
    <submittedName>
        <fullName evidence="1">Uncharacterized protein</fullName>
    </submittedName>
</protein>
<dbReference type="AlphaFoldDB" id="A0A0V1FJA6"/>
<evidence type="ECO:0000313" key="1">
    <source>
        <dbReference type="EMBL" id="KRY86141.1"/>
    </source>
</evidence>
<sequence length="65" mass="7627">MRYKAKAELLIYQLMFVVKRNAVIRALFICEYLYNGPSVPSKITSTFKWHKVLSAKCHQQRSPSH</sequence>
<accession>A0A0V1FJA6</accession>
<dbReference type="Proteomes" id="UP000054995">
    <property type="component" value="Unassembled WGS sequence"/>
</dbReference>
<dbReference type="EMBL" id="JYDT01000077">
    <property type="protein sequence ID" value="KRY86141.1"/>
    <property type="molecule type" value="Genomic_DNA"/>
</dbReference>
<keyword evidence="2" id="KW-1185">Reference proteome</keyword>
<comment type="caution">
    <text evidence="1">The sequence shown here is derived from an EMBL/GenBank/DDBJ whole genome shotgun (WGS) entry which is preliminary data.</text>
</comment>